<dbReference type="InterPro" id="IPR011989">
    <property type="entry name" value="ARM-like"/>
</dbReference>
<proteinExistence type="predicted"/>
<sequence length="262" mass="30075">MPLQQNTIAEFEQALQKFKAAEFSFVQLCDAFFALDLTLQEQLAQEADLPENLQLKLVEEGSDEVREHLAKNRSISYVVQRTLLGSMRQKDREVCCNLAQNPAITPKIQHLLALPKEHWSWDTVFYVLAKNPALCLDVQKVLSQHSCDSARYSLAQNPILEKEIIGILSDDPYSEVRKWLASNPSISEDIMWKLATAKDDTNGTKDVLRYLARYANIQSQDLREYLLAQAEKIDYRPVIEQALKDNGGEFGVTYRFIHELWK</sequence>
<gene>
    <name evidence="1" type="ORF">L292_0792</name>
</gene>
<evidence type="ECO:0000313" key="1">
    <source>
        <dbReference type="EMBL" id="EPR82478.1"/>
    </source>
</evidence>
<dbReference type="PATRIC" id="fig|1330047.3.peg.2624"/>
<organism evidence="1 2">
    <name type="scientific">Acinetobacter junii CIP 107470 = MTCC 11364</name>
    <dbReference type="NCBI Taxonomy" id="1217666"/>
    <lineage>
        <taxon>Bacteria</taxon>
        <taxon>Pseudomonadati</taxon>
        <taxon>Pseudomonadota</taxon>
        <taxon>Gammaproteobacteria</taxon>
        <taxon>Moraxellales</taxon>
        <taxon>Moraxellaceae</taxon>
        <taxon>Acinetobacter</taxon>
    </lineage>
</organism>
<accession>S7Y369</accession>
<dbReference type="Gene3D" id="1.25.10.10">
    <property type="entry name" value="Leucine-rich Repeat Variant"/>
    <property type="match status" value="1"/>
</dbReference>
<dbReference type="EMBL" id="ASYZ01000148">
    <property type="protein sequence ID" value="EPR82478.1"/>
    <property type="molecule type" value="Genomic_DNA"/>
</dbReference>
<name>S7Y369_ACIJU</name>
<evidence type="ECO:0008006" key="3">
    <source>
        <dbReference type="Google" id="ProtNLM"/>
    </source>
</evidence>
<dbReference type="RefSeq" id="WP_004909450.1">
    <property type="nucleotide sequence ID" value="NZ_ASYZ01000148.1"/>
</dbReference>
<dbReference type="AlphaFoldDB" id="S7Y369"/>
<protein>
    <recommendedName>
        <fullName evidence="3">Leucine rich repeat variant</fullName>
    </recommendedName>
</protein>
<reference evidence="1 2" key="1">
    <citation type="submission" date="2013-05" db="EMBL/GenBank/DDBJ databases">
        <title>Genome assembly of Acinetobacter junii MTCC 11364.</title>
        <authorList>
            <person name="Khatri I."/>
            <person name="Singh N.K."/>
            <person name="Subramanian S."/>
            <person name="Mayilraj S."/>
        </authorList>
    </citation>
    <scope>NUCLEOTIDE SEQUENCE [LARGE SCALE GENOMIC DNA]</scope>
    <source>
        <strain evidence="1 2">MTCC 11364</strain>
    </source>
</reference>
<dbReference type="Proteomes" id="UP000018420">
    <property type="component" value="Unassembled WGS sequence"/>
</dbReference>
<comment type="caution">
    <text evidence="1">The sequence shown here is derived from an EMBL/GenBank/DDBJ whole genome shotgun (WGS) entry which is preliminary data.</text>
</comment>
<evidence type="ECO:0000313" key="2">
    <source>
        <dbReference type="Proteomes" id="UP000018420"/>
    </source>
</evidence>